<evidence type="ECO:0000313" key="2">
    <source>
        <dbReference type="Proteomes" id="UP000287651"/>
    </source>
</evidence>
<name>A0A426X8S5_ENSVE</name>
<proteinExistence type="predicted"/>
<sequence>MLLTTSPSSSPLPPCLSDVTVKALDTSLMDPLPSSSSTAQALPCHAAPFPVAAAAYPISTSRGSGSWQTPSLFSLSHDNISENDPGVPSLLSTDRCGSFSLLATSFGCCVCQTHHRSVGDELLPDCIINILLLSITNSLQPSETNDESLQLLLPPIFGCSLHHITTPGVESASVLLLPIIIAEQLLLCCAIGSLCCPPFLQGWAVLLHPHD</sequence>
<reference evidence="1 2" key="1">
    <citation type="journal article" date="2014" name="Agronomy (Basel)">
        <title>A Draft Genome Sequence for Ensete ventricosum, the Drought-Tolerant Tree Against Hunger.</title>
        <authorList>
            <person name="Harrison J."/>
            <person name="Moore K.A."/>
            <person name="Paszkiewicz K."/>
            <person name="Jones T."/>
            <person name="Grant M."/>
            <person name="Ambacheew D."/>
            <person name="Muzemil S."/>
            <person name="Studholme D.J."/>
        </authorList>
    </citation>
    <scope>NUCLEOTIDE SEQUENCE [LARGE SCALE GENOMIC DNA]</scope>
</reference>
<protein>
    <submittedName>
        <fullName evidence="1">Uncharacterized protein</fullName>
    </submittedName>
</protein>
<evidence type="ECO:0000313" key="1">
    <source>
        <dbReference type="EMBL" id="RRT35879.1"/>
    </source>
</evidence>
<accession>A0A426X8S5</accession>
<comment type="caution">
    <text evidence="1">The sequence shown here is derived from an EMBL/GenBank/DDBJ whole genome shotgun (WGS) entry which is preliminary data.</text>
</comment>
<dbReference type="EMBL" id="AMZH03024368">
    <property type="protein sequence ID" value="RRT35879.1"/>
    <property type="molecule type" value="Genomic_DNA"/>
</dbReference>
<dbReference type="AlphaFoldDB" id="A0A426X8S5"/>
<gene>
    <name evidence="1" type="ORF">B296_00030820</name>
</gene>
<organism evidence="1 2">
    <name type="scientific">Ensete ventricosum</name>
    <name type="common">Abyssinian banana</name>
    <name type="synonym">Musa ensete</name>
    <dbReference type="NCBI Taxonomy" id="4639"/>
    <lineage>
        <taxon>Eukaryota</taxon>
        <taxon>Viridiplantae</taxon>
        <taxon>Streptophyta</taxon>
        <taxon>Embryophyta</taxon>
        <taxon>Tracheophyta</taxon>
        <taxon>Spermatophyta</taxon>
        <taxon>Magnoliopsida</taxon>
        <taxon>Liliopsida</taxon>
        <taxon>Zingiberales</taxon>
        <taxon>Musaceae</taxon>
        <taxon>Ensete</taxon>
    </lineage>
</organism>
<dbReference type="Proteomes" id="UP000287651">
    <property type="component" value="Unassembled WGS sequence"/>
</dbReference>